<gene>
    <name evidence="10" type="ORF">GCM10022404_15320</name>
</gene>
<dbReference type="Gene3D" id="1.10.3720.10">
    <property type="entry name" value="MetI-like"/>
    <property type="match status" value="1"/>
</dbReference>
<keyword evidence="6 8" id="KW-1133">Transmembrane helix</keyword>
<dbReference type="Proteomes" id="UP001399917">
    <property type="component" value="Unassembled WGS sequence"/>
</dbReference>
<dbReference type="PANTHER" id="PTHR30614:SF41">
    <property type="entry name" value="INNER MEMBRANE AMINO-ACID ABC TRANSPORTER PERMEASE PROTEIN YHDY"/>
    <property type="match status" value="1"/>
</dbReference>
<evidence type="ECO:0000256" key="5">
    <source>
        <dbReference type="ARBA" id="ARBA00022692"/>
    </source>
</evidence>
<dbReference type="EMBL" id="BAABDF010000007">
    <property type="protein sequence ID" value="GAA3866074.1"/>
    <property type="molecule type" value="Genomic_DNA"/>
</dbReference>
<feature type="transmembrane region" description="Helical" evidence="8">
    <location>
        <begin position="187"/>
        <end position="209"/>
    </location>
</feature>
<dbReference type="InterPro" id="IPR000515">
    <property type="entry name" value="MetI-like"/>
</dbReference>
<feature type="transmembrane region" description="Helical" evidence="8">
    <location>
        <begin position="114"/>
        <end position="133"/>
    </location>
</feature>
<evidence type="ECO:0000256" key="6">
    <source>
        <dbReference type="ARBA" id="ARBA00022989"/>
    </source>
</evidence>
<evidence type="ECO:0000256" key="4">
    <source>
        <dbReference type="ARBA" id="ARBA00022475"/>
    </source>
</evidence>
<protein>
    <submittedName>
        <fullName evidence="10">Amino acid ABC transporter permease</fullName>
    </submittedName>
</protein>
<evidence type="ECO:0000256" key="3">
    <source>
        <dbReference type="ARBA" id="ARBA00022448"/>
    </source>
</evidence>
<feature type="transmembrane region" description="Helical" evidence="8">
    <location>
        <begin position="140"/>
        <end position="156"/>
    </location>
</feature>
<feature type="transmembrane region" description="Helical" evidence="8">
    <location>
        <begin position="303"/>
        <end position="323"/>
    </location>
</feature>
<dbReference type="InterPro" id="IPR010065">
    <property type="entry name" value="AA_ABC_transptr_permease_3TM"/>
</dbReference>
<evidence type="ECO:0000256" key="7">
    <source>
        <dbReference type="ARBA" id="ARBA00023136"/>
    </source>
</evidence>
<feature type="domain" description="ABC transmembrane type-1" evidence="9">
    <location>
        <begin position="232"/>
        <end position="426"/>
    </location>
</feature>
<feature type="transmembrane region" description="Helical" evidence="8">
    <location>
        <begin position="162"/>
        <end position="180"/>
    </location>
</feature>
<evidence type="ECO:0000256" key="2">
    <source>
        <dbReference type="ARBA" id="ARBA00010072"/>
    </source>
</evidence>
<evidence type="ECO:0000259" key="9">
    <source>
        <dbReference type="PROSITE" id="PS50928"/>
    </source>
</evidence>
<dbReference type="InterPro" id="IPR035906">
    <property type="entry name" value="MetI-like_sf"/>
</dbReference>
<dbReference type="NCBIfam" id="TIGR01726">
    <property type="entry name" value="HEQRo_perm_3TM"/>
    <property type="match status" value="1"/>
</dbReference>
<dbReference type="Pfam" id="PF00528">
    <property type="entry name" value="BPD_transp_1"/>
    <property type="match status" value="1"/>
</dbReference>
<keyword evidence="7 8" id="KW-0472">Membrane</keyword>
<organism evidence="10 11">
    <name type="scientific">Celeribacter arenosi</name>
    <dbReference type="NCBI Taxonomy" id="792649"/>
    <lineage>
        <taxon>Bacteria</taxon>
        <taxon>Pseudomonadati</taxon>
        <taxon>Pseudomonadota</taxon>
        <taxon>Alphaproteobacteria</taxon>
        <taxon>Rhodobacterales</taxon>
        <taxon>Roseobacteraceae</taxon>
        <taxon>Celeribacter</taxon>
    </lineage>
</organism>
<evidence type="ECO:0000256" key="1">
    <source>
        <dbReference type="ARBA" id="ARBA00004429"/>
    </source>
</evidence>
<dbReference type="InterPro" id="IPR043429">
    <property type="entry name" value="ArtM/GltK/GlnP/TcyL/YhdX-like"/>
</dbReference>
<dbReference type="PROSITE" id="PS50928">
    <property type="entry name" value="ABC_TM1"/>
    <property type="match status" value="1"/>
</dbReference>
<reference evidence="11" key="1">
    <citation type="journal article" date="2019" name="Int. J. Syst. Evol. Microbiol.">
        <title>The Global Catalogue of Microorganisms (GCM) 10K type strain sequencing project: providing services to taxonomists for standard genome sequencing and annotation.</title>
        <authorList>
            <consortium name="The Broad Institute Genomics Platform"/>
            <consortium name="The Broad Institute Genome Sequencing Center for Infectious Disease"/>
            <person name="Wu L."/>
            <person name="Ma J."/>
        </authorList>
    </citation>
    <scope>NUCLEOTIDE SEQUENCE [LARGE SCALE GENOMIC DNA]</scope>
    <source>
        <strain evidence="11">JCM 17190</strain>
    </source>
</reference>
<dbReference type="SUPFAM" id="SSF161098">
    <property type="entry name" value="MetI-like"/>
    <property type="match status" value="1"/>
</dbReference>
<comment type="caution">
    <text evidence="10">The sequence shown here is derived from an EMBL/GenBank/DDBJ whole genome shotgun (WGS) entry which is preliminary data.</text>
</comment>
<feature type="transmembrane region" description="Helical" evidence="8">
    <location>
        <begin position="229"/>
        <end position="255"/>
    </location>
</feature>
<proteinExistence type="inferred from homology"/>
<evidence type="ECO:0000313" key="10">
    <source>
        <dbReference type="EMBL" id="GAA3866074.1"/>
    </source>
</evidence>
<feature type="transmembrane region" description="Helical" evidence="8">
    <location>
        <begin position="267"/>
        <end position="291"/>
    </location>
</feature>
<comment type="similarity">
    <text evidence="2">Belongs to the binding-protein-dependent transport system permease family. HisMQ subfamily.</text>
</comment>
<comment type="subcellular location">
    <subcellularLocation>
        <location evidence="1">Cell inner membrane</location>
        <topology evidence="1">Multi-pass membrane protein</topology>
    </subcellularLocation>
    <subcellularLocation>
        <location evidence="8">Cell membrane</location>
        <topology evidence="8">Multi-pass membrane protein</topology>
    </subcellularLocation>
</comment>
<feature type="transmembrane region" description="Helical" evidence="8">
    <location>
        <begin position="402"/>
        <end position="422"/>
    </location>
</feature>
<feature type="transmembrane region" description="Helical" evidence="8">
    <location>
        <begin position="41"/>
        <end position="66"/>
    </location>
</feature>
<keyword evidence="11" id="KW-1185">Reference proteome</keyword>
<evidence type="ECO:0000256" key="8">
    <source>
        <dbReference type="RuleBase" id="RU363032"/>
    </source>
</evidence>
<dbReference type="PANTHER" id="PTHR30614">
    <property type="entry name" value="MEMBRANE COMPONENT OF AMINO ACID ABC TRANSPORTER"/>
    <property type="match status" value="1"/>
</dbReference>
<keyword evidence="3 8" id="KW-0813">Transport</keyword>
<evidence type="ECO:0000313" key="11">
    <source>
        <dbReference type="Proteomes" id="UP001399917"/>
    </source>
</evidence>
<sequence length="438" mass="49397">MSDIRTQDIAFVREEILDQQPPPRSQLGVAKWLRENLFSNWFNGLLTIVSIVVLFMVLSSVLPWVFGGVWDAGSLAECRDILNERFGNTHYACWAVITERWQQLIFGFYPETEYWRAIVAFVLMLVAIMPVLFDNLPRKLLWVTIAFPFLMVWLVWGGTIWGPLSVAVGFVIGGIAFSIIDRRYSSIIALIAAVLITIVWWLFIGPSVVEGLNALIPLGELKRVESRELGGFMICLIIGISGIALSLPIGIVLALGRQSDLFIVKMICVGFIEFIRGVPLITLLFTASLILNYFLPPNTTFDLTLRVIIMVTLFASAYMAEVIRGGLAALPKGQYEAADALGLDYWKAQRLVIMPQALKISIPGIVNTFIGLFKDTTLVMFIGIFDMLALSNAIRANSEWNGIYWELFVFIGLIFWVCCFAMSQYSQWLERKLRTDHR</sequence>
<keyword evidence="5 8" id="KW-0812">Transmembrane</keyword>
<dbReference type="CDD" id="cd06261">
    <property type="entry name" value="TM_PBP2"/>
    <property type="match status" value="1"/>
</dbReference>
<accession>A0ABP7K5V1</accession>
<name>A0ABP7K5V1_9RHOB</name>
<dbReference type="RefSeq" id="WP_344845964.1">
    <property type="nucleotide sequence ID" value="NZ_BAABDF010000007.1"/>
</dbReference>
<keyword evidence="4" id="KW-1003">Cell membrane</keyword>